<keyword evidence="2" id="KW-0121">Carboxypeptidase</keyword>
<keyword evidence="1" id="KW-0732">Signal</keyword>
<keyword evidence="3" id="KW-1185">Reference proteome</keyword>
<comment type="caution">
    <text evidence="2">The sequence shown here is derived from an EMBL/GenBank/DDBJ whole genome shotgun (WGS) entry which is preliminary data.</text>
</comment>
<dbReference type="Gene3D" id="2.60.40.1120">
    <property type="entry name" value="Carboxypeptidase-like, regulatory domain"/>
    <property type="match status" value="1"/>
</dbReference>
<gene>
    <name evidence="2" type="ORF">GTP41_17270</name>
</gene>
<dbReference type="EMBL" id="WWCJ01000012">
    <property type="protein sequence ID" value="MYN03846.1"/>
    <property type="molecule type" value="Genomic_DNA"/>
</dbReference>
<dbReference type="GO" id="GO:0004180">
    <property type="term" value="F:carboxypeptidase activity"/>
    <property type="evidence" value="ECO:0007669"/>
    <property type="project" value="UniProtKB-KW"/>
</dbReference>
<proteinExistence type="predicted"/>
<organism evidence="2 3">
    <name type="scientific">Pseudoduganella guangdongensis</name>
    <dbReference type="NCBI Taxonomy" id="2692179"/>
    <lineage>
        <taxon>Bacteria</taxon>
        <taxon>Pseudomonadati</taxon>
        <taxon>Pseudomonadota</taxon>
        <taxon>Betaproteobacteria</taxon>
        <taxon>Burkholderiales</taxon>
        <taxon>Oxalobacteraceae</taxon>
        <taxon>Telluria group</taxon>
        <taxon>Pseudoduganella</taxon>
    </lineage>
</organism>
<keyword evidence="2" id="KW-0378">Hydrolase</keyword>
<evidence type="ECO:0000313" key="3">
    <source>
        <dbReference type="Proteomes" id="UP000448575"/>
    </source>
</evidence>
<feature type="chain" id="PRO_5027026941" evidence="1">
    <location>
        <begin position="23"/>
        <end position="134"/>
    </location>
</feature>
<evidence type="ECO:0000256" key="1">
    <source>
        <dbReference type="SAM" id="SignalP"/>
    </source>
</evidence>
<evidence type="ECO:0000313" key="2">
    <source>
        <dbReference type="EMBL" id="MYN03846.1"/>
    </source>
</evidence>
<feature type="signal peptide" evidence="1">
    <location>
        <begin position="1"/>
        <end position="22"/>
    </location>
</feature>
<reference evidence="2 3" key="1">
    <citation type="submission" date="2019-12" db="EMBL/GenBank/DDBJ databases">
        <title>Novel species isolated from a subtropical stream in China.</title>
        <authorList>
            <person name="Lu H."/>
        </authorList>
    </citation>
    <scope>NUCLEOTIDE SEQUENCE [LARGE SCALE GENOMIC DNA]</scope>
    <source>
        <strain evidence="2 3">DS3</strain>
    </source>
</reference>
<dbReference type="Proteomes" id="UP000448575">
    <property type="component" value="Unassembled WGS sequence"/>
</dbReference>
<sequence>MLVRNFTVACTLACSVLGVALAAGEPPFVTGGVGLEERSQMLASKPDYNVRMTFATRGSGEYRSDVQVEITDRAGATTLQARDAGPLMFVNLAPGRYRVTATAAEGQVQRRDLHVQAGRNKDLVFYWNEPTIVQ</sequence>
<dbReference type="InterPro" id="IPR013784">
    <property type="entry name" value="Carb-bd-like_fold"/>
</dbReference>
<dbReference type="SUPFAM" id="SSF49452">
    <property type="entry name" value="Starch-binding domain-like"/>
    <property type="match status" value="1"/>
</dbReference>
<dbReference type="GO" id="GO:0030246">
    <property type="term" value="F:carbohydrate binding"/>
    <property type="evidence" value="ECO:0007669"/>
    <property type="project" value="InterPro"/>
</dbReference>
<dbReference type="AlphaFoldDB" id="A0A6N9HKG4"/>
<accession>A0A6N9HKG4</accession>
<protein>
    <submittedName>
        <fullName evidence="2">Carboxypeptidase regulatory-like domain-containing protein</fullName>
    </submittedName>
</protein>
<name>A0A6N9HKG4_9BURK</name>
<keyword evidence="2" id="KW-0645">Protease</keyword>
<dbReference type="RefSeq" id="WP_161026818.1">
    <property type="nucleotide sequence ID" value="NZ_WWCJ01000012.1"/>
</dbReference>